<dbReference type="GO" id="GO:0015888">
    <property type="term" value="P:thiamine transport"/>
    <property type="evidence" value="ECO:0007669"/>
    <property type="project" value="InterPro"/>
</dbReference>
<dbReference type="EMBL" id="NZBD01000005">
    <property type="protein sequence ID" value="MAG18055.1"/>
    <property type="molecule type" value="Genomic_DNA"/>
</dbReference>
<dbReference type="Pfam" id="PF13343">
    <property type="entry name" value="SBP_bac_6"/>
    <property type="match status" value="1"/>
</dbReference>
<proteinExistence type="predicted"/>
<dbReference type="Gene3D" id="3.40.190.10">
    <property type="entry name" value="Periplasmic binding protein-like II"/>
    <property type="match status" value="2"/>
</dbReference>
<dbReference type="SUPFAM" id="SSF53850">
    <property type="entry name" value="Periplasmic binding protein-like II"/>
    <property type="match status" value="1"/>
</dbReference>
<comment type="subcellular location">
    <subcellularLocation>
        <location evidence="1">Periplasm</location>
    </subcellularLocation>
</comment>
<name>A0A2D6LPE4_9ARCH</name>
<dbReference type="Proteomes" id="UP000226712">
    <property type="component" value="Unassembled WGS sequence"/>
</dbReference>
<sequence>MVSEYGLGPKVVPKFEEKCNCKVNMVSKGDAGQVLNALILEKDNPKADLVIGLDNSLIFDALEQGVLEEFTPSNASLIPEQIKFSQDKYLTPYDYGYFAFVYDAEVVAELDSFDSLLDSSLKNKIAIQNPRTSSPGLGLLLWTIAVYGDPGYKDFWTEFKPNILTVTDGWDESAGLFAVKEVPIYLSYGTSPPYYAEFEGIETYLAADFKEGHYVQIEGMGIVKGTKNRKRAEEFIEFSLTEEFQKEIPFNQFMFPVNKNVELPQAFQDYALQPETQLELDPELVDEKQEEWISEWEKIMLSG</sequence>
<dbReference type="CDD" id="cd13545">
    <property type="entry name" value="PBP2_TbpA"/>
    <property type="match status" value="1"/>
</dbReference>
<keyword evidence="4" id="KW-0574">Periplasm</keyword>
<dbReference type="PANTHER" id="PTHR30006">
    <property type="entry name" value="THIAMINE-BINDING PERIPLASMIC PROTEIN-RELATED"/>
    <property type="match status" value="1"/>
</dbReference>
<evidence type="ECO:0000256" key="2">
    <source>
        <dbReference type="ARBA" id="ARBA00022448"/>
    </source>
</evidence>
<dbReference type="GO" id="GO:0030976">
    <property type="term" value="F:thiamine pyrophosphate binding"/>
    <property type="evidence" value="ECO:0007669"/>
    <property type="project" value="TreeGrafter"/>
</dbReference>
<keyword evidence="2" id="KW-0813">Transport</keyword>
<evidence type="ECO:0000256" key="3">
    <source>
        <dbReference type="ARBA" id="ARBA00022729"/>
    </source>
</evidence>
<evidence type="ECO:0000256" key="4">
    <source>
        <dbReference type="ARBA" id="ARBA00022764"/>
    </source>
</evidence>
<dbReference type="NCBIfam" id="TIGR01254">
    <property type="entry name" value="sfuA"/>
    <property type="match status" value="1"/>
</dbReference>
<organism evidence="5 6">
    <name type="scientific">Candidatus Iainarchaeum sp</name>
    <dbReference type="NCBI Taxonomy" id="3101447"/>
    <lineage>
        <taxon>Archaea</taxon>
        <taxon>Candidatus Iainarchaeota</taxon>
        <taxon>Candidatus Iainarchaeia</taxon>
        <taxon>Candidatus Iainarchaeales</taxon>
        <taxon>Candidatus Iainarchaeaceae</taxon>
        <taxon>Candidatus Iainarchaeum</taxon>
    </lineage>
</organism>
<evidence type="ECO:0000313" key="6">
    <source>
        <dbReference type="Proteomes" id="UP000226712"/>
    </source>
</evidence>
<evidence type="ECO:0000313" key="5">
    <source>
        <dbReference type="EMBL" id="MAG18055.1"/>
    </source>
</evidence>
<dbReference type="PANTHER" id="PTHR30006:SF3">
    <property type="entry name" value="THIAMINE-BINDING PERIPLASMIC PROTEIN"/>
    <property type="match status" value="1"/>
</dbReference>
<dbReference type="GO" id="GO:0042597">
    <property type="term" value="C:periplasmic space"/>
    <property type="evidence" value="ECO:0007669"/>
    <property type="project" value="UniProtKB-SubCell"/>
</dbReference>
<comment type="caution">
    <text evidence="5">The sequence shown here is derived from an EMBL/GenBank/DDBJ whole genome shotgun (WGS) entry which is preliminary data.</text>
</comment>
<evidence type="ECO:0000256" key="1">
    <source>
        <dbReference type="ARBA" id="ARBA00004418"/>
    </source>
</evidence>
<accession>A0A2D6LPE4</accession>
<dbReference type="AlphaFoldDB" id="A0A2D6LPE4"/>
<keyword evidence="3" id="KW-0732">Signal</keyword>
<gene>
    <name evidence="5" type="ORF">CL944_01115</name>
</gene>
<dbReference type="GO" id="GO:0030975">
    <property type="term" value="F:thiamine binding"/>
    <property type="evidence" value="ECO:0007669"/>
    <property type="project" value="InterPro"/>
</dbReference>
<reference evidence="6" key="1">
    <citation type="submission" date="2017-09" db="EMBL/GenBank/DDBJ databases">
        <title>The Reconstruction of 2,631 Draft Metagenome-Assembled Genomes from the Global Oceans.</title>
        <authorList>
            <person name="Tully B.J."/>
            <person name="Graham E.D."/>
            <person name="Heidelberg J.F."/>
        </authorList>
    </citation>
    <scope>NUCLEOTIDE SEQUENCE [LARGE SCALE GENOMIC DNA]</scope>
</reference>
<protein>
    <submittedName>
        <fullName evidence="5">Thiamine ABC transporter substrate-binding protein</fullName>
    </submittedName>
</protein>
<dbReference type="InterPro" id="IPR005948">
    <property type="entry name" value="ThiB-like"/>
</dbReference>